<evidence type="ECO:0000313" key="9">
    <source>
        <dbReference type="EMBL" id="MBB6111455.1"/>
    </source>
</evidence>
<dbReference type="Pfam" id="PF14322">
    <property type="entry name" value="SusD-like_3"/>
    <property type="match status" value="1"/>
</dbReference>
<feature type="domain" description="SusD-like N-terminal" evidence="8">
    <location>
        <begin position="43"/>
        <end position="231"/>
    </location>
</feature>
<accession>A0ABR6PNV1</accession>
<reference evidence="9 10" key="1">
    <citation type="submission" date="2020-08" db="EMBL/GenBank/DDBJ databases">
        <title>Genomic Encyclopedia of Type Strains, Phase IV (KMG-V): Genome sequencing to study the core and pangenomes of soil and plant-associated prokaryotes.</title>
        <authorList>
            <person name="Whitman W."/>
        </authorList>
    </citation>
    <scope>NUCLEOTIDE SEQUENCE [LARGE SCALE GENOMIC DNA]</scope>
    <source>
        <strain evidence="9 10">ANJLi2</strain>
    </source>
</reference>
<comment type="caution">
    <text evidence="9">The sequence shown here is derived from an EMBL/GenBank/DDBJ whole genome shotgun (WGS) entry which is preliminary data.</text>
</comment>
<organism evidence="9 10">
    <name type="scientific">Mucilaginibacter lappiensis</name>
    <dbReference type="NCBI Taxonomy" id="354630"/>
    <lineage>
        <taxon>Bacteria</taxon>
        <taxon>Pseudomonadati</taxon>
        <taxon>Bacteroidota</taxon>
        <taxon>Sphingobacteriia</taxon>
        <taxon>Sphingobacteriales</taxon>
        <taxon>Sphingobacteriaceae</taxon>
        <taxon>Mucilaginibacter</taxon>
    </lineage>
</organism>
<sequence length="460" mass="50262">MKKINYIYISAFAAAISLSACNKALNIKPKEQIDQTNAIVTSNDVQSTLVGAYNRMAQTGVYGGRIFVQPDLMAATDTVLTFNGTYQGLTQITNQAIPNDNSFVLDTWQQAYQAINLANNVVANLSKADAGQRDRMEGEAKFIRGLIYFDLARLYGRAWNDGDPATNLAVPIVLTPTTGVDNSIFVPRNTVKEVYTQAINDLKTAEAKLPATNSFYANSGAASAILARLYLQQGDYTNAGAEANTVIASGTFTLNAKYSDEFPIPGKASHVDNTPEDIFAIQVTEQQGITSMNEFYASASNSGRGDIHIDPAFIAEFDANDTRGQFYTPKLNSDNSVSFYRTKKFDNTFGNVHVVRLAEMYLIRAESNLQTGKALGATPLSDINKIRERAGANDLTTVALSDIKAERRHELAFEGGFFLHDAKRLGLPVGKLQYSSPKLVFPIPLREIQANSKLVQNPGY</sequence>
<comment type="similarity">
    <text evidence="2">Belongs to the SusD family.</text>
</comment>
<comment type="subcellular location">
    <subcellularLocation>
        <location evidence="1">Cell outer membrane</location>
    </subcellularLocation>
</comment>
<dbReference type="CDD" id="cd08977">
    <property type="entry name" value="SusD"/>
    <property type="match status" value="1"/>
</dbReference>
<dbReference type="Gene3D" id="1.25.40.390">
    <property type="match status" value="1"/>
</dbReference>
<dbReference type="EMBL" id="JACHCB010000012">
    <property type="protein sequence ID" value="MBB6111455.1"/>
    <property type="molecule type" value="Genomic_DNA"/>
</dbReference>
<dbReference type="InterPro" id="IPR033985">
    <property type="entry name" value="SusD-like_N"/>
</dbReference>
<evidence type="ECO:0000313" key="10">
    <source>
        <dbReference type="Proteomes" id="UP000541583"/>
    </source>
</evidence>
<evidence type="ECO:0000259" key="8">
    <source>
        <dbReference type="Pfam" id="PF14322"/>
    </source>
</evidence>
<evidence type="ECO:0000256" key="2">
    <source>
        <dbReference type="ARBA" id="ARBA00006275"/>
    </source>
</evidence>
<protein>
    <submittedName>
        <fullName evidence="9">Tetratricopeptide (TPR) repeat protein</fullName>
    </submittedName>
</protein>
<dbReference type="SUPFAM" id="SSF48452">
    <property type="entry name" value="TPR-like"/>
    <property type="match status" value="1"/>
</dbReference>
<dbReference type="Proteomes" id="UP000541583">
    <property type="component" value="Unassembled WGS sequence"/>
</dbReference>
<keyword evidence="5" id="KW-0998">Cell outer membrane</keyword>
<evidence type="ECO:0000256" key="5">
    <source>
        <dbReference type="ARBA" id="ARBA00023237"/>
    </source>
</evidence>
<dbReference type="Pfam" id="PF07980">
    <property type="entry name" value="SusD_RagB"/>
    <property type="match status" value="1"/>
</dbReference>
<evidence type="ECO:0000256" key="4">
    <source>
        <dbReference type="ARBA" id="ARBA00023136"/>
    </source>
</evidence>
<evidence type="ECO:0000256" key="1">
    <source>
        <dbReference type="ARBA" id="ARBA00004442"/>
    </source>
</evidence>
<evidence type="ECO:0000259" key="7">
    <source>
        <dbReference type="Pfam" id="PF07980"/>
    </source>
</evidence>
<proteinExistence type="inferred from homology"/>
<dbReference type="InterPro" id="IPR012944">
    <property type="entry name" value="SusD_RagB_dom"/>
</dbReference>
<name>A0ABR6PNV1_9SPHI</name>
<keyword evidence="3 6" id="KW-0732">Signal</keyword>
<feature type="domain" description="RagB/SusD" evidence="7">
    <location>
        <begin position="320"/>
        <end position="417"/>
    </location>
</feature>
<feature type="chain" id="PRO_5046540899" evidence="6">
    <location>
        <begin position="23"/>
        <end position="460"/>
    </location>
</feature>
<keyword evidence="10" id="KW-1185">Reference proteome</keyword>
<gene>
    <name evidence="9" type="ORF">HDF23_004225</name>
</gene>
<evidence type="ECO:0000256" key="3">
    <source>
        <dbReference type="ARBA" id="ARBA00022729"/>
    </source>
</evidence>
<dbReference type="InterPro" id="IPR011990">
    <property type="entry name" value="TPR-like_helical_dom_sf"/>
</dbReference>
<evidence type="ECO:0000256" key="6">
    <source>
        <dbReference type="SAM" id="SignalP"/>
    </source>
</evidence>
<keyword evidence="4" id="KW-0472">Membrane</keyword>
<dbReference type="PROSITE" id="PS51257">
    <property type="entry name" value="PROKAR_LIPOPROTEIN"/>
    <property type="match status" value="1"/>
</dbReference>
<dbReference type="RefSeq" id="WP_076375892.1">
    <property type="nucleotide sequence ID" value="NZ_FTMG01000012.1"/>
</dbReference>
<feature type="signal peptide" evidence="6">
    <location>
        <begin position="1"/>
        <end position="22"/>
    </location>
</feature>